<dbReference type="InterPro" id="IPR004623">
    <property type="entry name" value="KdpA"/>
</dbReference>
<feature type="transmembrane region" description="Helical" evidence="9">
    <location>
        <begin position="567"/>
        <end position="595"/>
    </location>
</feature>
<dbReference type="KEGG" id="glt:GlitD10_2030"/>
<evidence type="ECO:0000256" key="2">
    <source>
        <dbReference type="ARBA" id="ARBA00022475"/>
    </source>
</evidence>
<dbReference type="Proteomes" id="UP000180235">
    <property type="component" value="Chromosome"/>
</dbReference>
<evidence type="ECO:0000256" key="6">
    <source>
        <dbReference type="ARBA" id="ARBA00022989"/>
    </source>
</evidence>
<keyword evidence="4 9" id="KW-0812">Transmembrane</keyword>
<feature type="transmembrane region" description="Helical" evidence="9">
    <location>
        <begin position="325"/>
        <end position="348"/>
    </location>
</feature>
<dbReference type="GO" id="GO:0008556">
    <property type="term" value="F:P-type potassium transmembrane transporter activity"/>
    <property type="evidence" value="ECO:0007669"/>
    <property type="project" value="InterPro"/>
</dbReference>
<feature type="transmembrane region" description="Helical" evidence="9">
    <location>
        <begin position="108"/>
        <end position="128"/>
    </location>
</feature>
<feature type="transmembrane region" description="Helical" evidence="9">
    <location>
        <begin position="38"/>
        <end position="65"/>
    </location>
</feature>
<accession>A0A1J0AEJ2</accession>
<keyword evidence="11" id="KW-1185">Reference proteome</keyword>
<feature type="transmembrane region" description="Helical" evidence="9">
    <location>
        <begin position="368"/>
        <end position="390"/>
    </location>
</feature>
<evidence type="ECO:0000256" key="8">
    <source>
        <dbReference type="ARBA" id="ARBA00023136"/>
    </source>
</evidence>
<dbReference type="AlphaFoldDB" id="A0A1J0AEJ2"/>
<keyword evidence="5 9" id="KW-0630">Potassium</keyword>
<feature type="transmembrane region" description="Helical" evidence="9">
    <location>
        <begin position="521"/>
        <end position="546"/>
    </location>
</feature>
<feature type="transmembrane region" description="Helical" evidence="9">
    <location>
        <begin position="178"/>
        <end position="201"/>
    </location>
</feature>
<evidence type="ECO:0000256" key="4">
    <source>
        <dbReference type="ARBA" id="ARBA00022692"/>
    </source>
</evidence>
<dbReference type="GO" id="GO:0005886">
    <property type="term" value="C:plasma membrane"/>
    <property type="evidence" value="ECO:0007669"/>
    <property type="project" value="UniProtKB-SubCell"/>
</dbReference>
<keyword evidence="7 9" id="KW-0406">Ion transport</keyword>
<comment type="subcellular location">
    <subcellularLocation>
        <location evidence="9">Cell membrane</location>
        <topology evidence="9">Multi-pass membrane protein</topology>
    </subcellularLocation>
</comment>
<dbReference type="NCBIfam" id="TIGR00680">
    <property type="entry name" value="kdpA"/>
    <property type="match status" value="1"/>
</dbReference>
<organism evidence="10 11">
    <name type="scientific">Gloeomargarita lithophora Alchichica-D10</name>
    <dbReference type="NCBI Taxonomy" id="1188229"/>
    <lineage>
        <taxon>Bacteria</taxon>
        <taxon>Bacillati</taxon>
        <taxon>Cyanobacteriota</taxon>
        <taxon>Cyanophyceae</taxon>
        <taxon>Gloeomargaritales</taxon>
        <taxon>Gloeomargaritaceae</taxon>
        <taxon>Gloeomargarita</taxon>
    </lineage>
</organism>
<dbReference type="STRING" id="1188229.GlitD10_2030"/>
<keyword evidence="3 9" id="KW-0633">Potassium transport</keyword>
<dbReference type="PANTHER" id="PTHR30607">
    <property type="entry name" value="POTASSIUM-TRANSPORTING ATPASE A CHAIN"/>
    <property type="match status" value="1"/>
</dbReference>
<evidence type="ECO:0000256" key="3">
    <source>
        <dbReference type="ARBA" id="ARBA00022538"/>
    </source>
</evidence>
<dbReference type="EMBL" id="CP017675">
    <property type="protein sequence ID" value="APB34356.1"/>
    <property type="molecule type" value="Genomic_DNA"/>
</dbReference>
<evidence type="ECO:0000313" key="11">
    <source>
        <dbReference type="Proteomes" id="UP000180235"/>
    </source>
</evidence>
<evidence type="ECO:0000256" key="1">
    <source>
        <dbReference type="ARBA" id="ARBA00022448"/>
    </source>
</evidence>
<dbReference type="GO" id="GO:0030955">
    <property type="term" value="F:potassium ion binding"/>
    <property type="evidence" value="ECO:0007669"/>
    <property type="project" value="UniProtKB-UniRule"/>
</dbReference>
<keyword evidence="8 9" id="KW-0472">Membrane</keyword>
<keyword evidence="2 9" id="KW-1003">Cell membrane</keyword>
<comment type="subunit">
    <text evidence="9">The system is composed of three essential subunits: KdpA, KdpB and KdpC.</text>
</comment>
<dbReference type="GO" id="GO:0016787">
    <property type="term" value="F:hydrolase activity"/>
    <property type="evidence" value="ECO:0007669"/>
    <property type="project" value="UniProtKB-KW"/>
</dbReference>
<feature type="transmembrane region" description="Helical" evidence="9">
    <location>
        <begin position="293"/>
        <end position="313"/>
    </location>
</feature>
<keyword evidence="6 9" id="KW-1133">Transmembrane helix</keyword>
<dbReference type="HAMAP" id="MF_00275">
    <property type="entry name" value="KdpA"/>
    <property type="match status" value="1"/>
</dbReference>
<feature type="transmembrane region" description="Helical" evidence="9">
    <location>
        <begin position="397"/>
        <end position="417"/>
    </location>
</feature>
<comment type="function">
    <text evidence="9">Part of the high-affinity ATP-driven potassium transport (or Kdp) system, which catalyzes the hydrolysis of ATP coupled with the electrogenic transport of potassium into the cytoplasm. This subunit binds the extracellular potassium ions and delivers the ions to the membrane domain of KdpB through an intramembrane tunnel.</text>
</comment>
<evidence type="ECO:0000256" key="7">
    <source>
        <dbReference type="ARBA" id="ARBA00023065"/>
    </source>
</evidence>
<feature type="transmembrane region" description="Helical" evidence="9">
    <location>
        <begin position="423"/>
        <end position="444"/>
    </location>
</feature>
<evidence type="ECO:0000256" key="5">
    <source>
        <dbReference type="ARBA" id="ARBA00022958"/>
    </source>
</evidence>
<reference evidence="10 11" key="1">
    <citation type="submission" date="2016-10" db="EMBL/GenBank/DDBJ databases">
        <title>Description of Gloeomargarita lithophora gen. nov., sp. nov., a thylakoid-bearing basal-branching cyanobacterium with intracellular carbonates, and proposal for Gloeomargaritales ord. nov.</title>
        <authorList>
            <person name="Moreira D."/>
            <person name="Tavera R."/>
            <person name="Benzerara K."/>
            <person name="Skouri-Panet F."/>
            <person name="Couradeau E."/>
            <person name="Gerard E."/>
            <person name="Loussert C."/>
            <person name="Novelo E."/>
            <person name="Zivanovic Y."/>
            <person name="Lopez-Garcia P."/>
        </authorList>
    </citation>
    <scope>NUCLEOTIDE SEQUENCE [LARGE SCALE GENOMIC DNA]</scope>
    <source>
        <strain evidence="10 11">D10</strain>
    </source>
</reference>
<dbReference type="PANTHER" id="PTHR30607:SF2">
    <property type="entry name" value="POTASSIUM-TRANSPORTING ATPASE POTASSIUM-BINDING SUBUNIT"/>
    <property type="match status" value="1"/>
</dbReference>
<dbReference type="Pfam" id="PF03814">
    <property type="entry name" value="KdpA"/>
    <property type="match status" value="1"/>
</dbReference>
<sequence>MLCCFYSLVAGVVINDKTLVATFRAPDRFGLDERYLAIYLRAFMLFGFWQILLILLILLIMAPLLGRYMARVFTRQQTWLDRMILPLERLIFASSGLPNCRTMTGGQYIRAVLVSNLVMGILVFGIMMTQGSLPLNPTGLSAPSWDLALHTAISFVTNTNQQHYSGETTFSYLSQVGALGFLMFTSAATGIAVAIAFIRGLTGQPLGNFYEDLVLSITRILLPISVVGAIVLLIAGVPETLAGPAQATTLEGATQWIARGPVAHFEIIKELGENGGGFFGINSAHPLENPNNFTNLLETVIMMVIPAGLIITYGKMAGNPKQGWLIFGMVFILFGILIGVTAFGEFWGNPWVNQMLGEMQPNLEGKEVRFGWVLTALWAVSTTGTMCGAVNGMHDSLMPAGGFVTLTDMFLQIIWGGQGTGTAYLFVFLILTVFLTGLMVGRTPEFLGRKIEKREIVLASVILLVHPIAILIPTAITMAFPATLSGISNPGFHGISQVVYEYASAAANNGSGFEGLGDNTLWWNLSASVSLLLGRYVPIIALILLADSMAHKQPVPETSGTLRTDTPLFTGVTAGAIVILGILTFFPVLVLGPIAEAFNLG</sequence>
<keyword evidence="10" id="KW-0378">Hydrolase</keyword>
<comment type="similarity">
    <text evidence="9">Belongs to the KdpA family.</text>
</comment>
<evidence type="ECO:0000313" key="10">
    <source>
        <dbReference type="EMBL" id="APB34356.1"/>
    </source>
</evidence>
<dbReference type="PIRSF" id="PIRSF001294">
    <property type="entry name" value="K_ATPaseA"/>
    <property type="match status" value="1"/>
</dbReference>
<feature type="transmembrane region" description="Helical" evidence="9">
    <location>
        <begin position="213"/>
        <end position="235"/>
    </location>
</feature>
<name>A0A1J0AEJ2_9CYAN</name>
<evidence type="ECO:0000256" key="9">
    <source>
        <dbReference type="HAMAP-Rule" id="MF_00275"/>
    </source>
</evidence>
<gene>
    <name evidence="9 10" type="primary">kdpA</name>
    <name evidence="10" type="ORF">GlitD10_2030</name>
</gene>
<proteinExistence type="inferred from homology"/>
<keyword evidence="1 9" id="KW-0813">Transport</keyword>
<feature type="transmembrane region" description="Helical" evidence="9">
    <location>
        <begin position="456"/>
        <end position="480"/>
    </location>
</feature>
<protein>
    <recommendedName>
        <fullName evidence="9">Potassium-transporting ATPase potassium-binding subunit</fullName>
    </recommendedName>
    <alternativeName>
        <fullName evidence="9">ATP phosphohydrolase [potassium-transporting] A chain</fullName>
    </alternativeName>
    <alternativeName>
        <fullName evidence="9">Potassium-binding and translocating subunit A</fullName>
    </alternativeName>
    <alternativeName>
        <fullName evidence="9">Potassium-translocating ATPase A chain</fullName>
    </alternativeName>
</protein>